<accession>A0ABQ1HHB9</accession>
<dbReference type="PANTHER" id="PTHR42776:SF27">
    <property type="entry name" value="DIPEPTIDYL PEPTIDASE FAMILY MEMBER 6"/>
    <property type="match status" value="1"/>
</dbReference>
<dbReference type="PANTHER" id="PTHR42776">
    <property type="entry name" value="SERINE PEPTIDASE S9 FAMILY MEMBER"/>
    <property type="match status" value="1"/>
</dbReference>
<dbReference type="SUPFAM" id="SSF53474">
    <property type="entry name" value="alpha/beta-Hydrolases"/>
    <property type="match status" value="1"/>
</dbReference>
<keyword evidence="1" id="KW-0378">Hydrolase</keyword>
<evidence type="ECO:0000259" key="3">
    <source>
        <dbReference type="Pfam" id="PF00326"/>
    </source>
</evidence>
<dbReference type="Proteomes" id="UP000623419">
    <property type="component" value="Unassembled WGS sequence"/>
</dbReference>
<dbReference type="InterPro" id="IPR029058">
    <property type="entry name" value="AB_hydrolase_fold"/>
</dbReference>
<reference evidence="5" key="1">
    <citation type="journal article" date="2019" name="Int. J. Syst. Evol. Microbiol.">
        <title>The Global Catalogue of Microorganisms (GCM) 10K type strain sequencing project: providing services to taxonomists for standard genome sequencing and annotation.</title>
        <authorList>
            <consortium name="The Broad Institute Genomics Platform"/>
            <consortium name="The Broad Institute Genome Sequencing Center for Infectious Disease"/>
            <person name="Wu L."/>
            <person name="Ma J."/>
        </authorList>
    </citation>
    <scope>NUCLEOTIDE SEQUENCE [LARGE SCALE GENOMIC DNA]</scope>
    <source>
        <strain evidence="5">CGMCC 1.15905</strain>
    </source>
</reference>
<dbReference type="InterPro" id="IPR001375">
    <property type="entry name" value="Peptidase_S9_cat"/>
</dbReference>
<keyword evidence="5" id="KW-1185">Reference proteome</keyword>
<name>A0ABQ1HHB9_9GAMM</name>
<evidence type="ECO:0000313" key="5">
    <source>
        <dbReference type="Proteomes" id="UP000623419"/>
    </source>
</evidence>
<dbReference type="EMBL" id="BMKC01000001">
    <property type="protein sequence ID" value="GGA77751.1"/>
    <property type="molecule type" value="Genomic_DNA"/>
</dbReference>
<gene>
    <name evidence="4" type="ORF">GCM10011521_15120</name>
</gene>
<keyword evidence="2" id="KW-0732">Signal</keyword>
<feature type="domain" description="Peptidase S9 prolyl oligopeptidase catalytic" evidence="3">
    <location>
        <begin position="442"/>
        <end position="650"/>
    </location>
</feature>
<feature type="chain" id="PRO_5045518874" evidence="2">
    <location>
        <begin position="25"/>
        <end position="654"/>
    </location>
</feature>
<feature type="signal peptide" evidence="2">
    <location>
        <begin position="1"/>
        <end position="24"/>
    </location>
</feature>
<dbReference type="RefSeq" id="WP_229668477.1">
    <property type="nucleotide sequence ID" value="NZ_BMKC01000001.1"/>
</dbReference>
<evidence type="ECO:0000256" key="2">
    <source>
        <dbReference type="SAM" id="SignalP"/>
    </source>
</evidence>
<dbReference type="SUPFAM" id="SSF82171">
    <property type="entry name" value="DPP6 N-terminal domain-like"/>
    <property type="match status" value="1"/>
</dbReference>
<dbReference type="Pfam" id="PF00326">
    <property type="entry name" value="Peptidase_S9"/>
    <property type="match status" value="1"/>
</dbReference>
<dbReference type="Gene3D" id="3.40.50.1820">
    <property type="entry name" value="alpha/beta hydrolase"/>
    <property type="match status" value="1"/>
</dbReference>
<evidence type="ECO:0000313" key="4">
    <source>
        <dbReference type="EMBL" id="GGA77751.1"/>
    </source>
</evidence>
<sequence length="654" mass="72444">MRLFPRLPRWLLAACLMVAMPALAQVDLAGFIKLDSFSDIRLSPTGEYYAATVPLGDRTGLVVLRRSDNEVTARFALGKDTHISGFEWVNDTRLLLSMAENFGMDDTPSATGEIFGVDADGKNIELLVGYRAVGSGPGSRIQTRTQESVAAYLLDTLPDDEHEVLIEVWPFHDDPYTRVESLDIRNGKRRPVTRSPVQRGQFMVDHARQVRFVRGYGPDNASMLYHRSGEGAEWVLVNDEKKTRRVDIPVGFSADNRIAYLRSDSRKTPDALVAYDTQTGERRPLLQHEVVDPYEVLYSLGETGVPVGAQYLGDKVEQRFFDPQSPEARLYGMLQSAFEGQAVYVTSTTRDGTLALVQVTNGNNPGDFYLFDVPNRKAAYLLSRRQWIDPEAMGNVTPVALKARDGLALHGFLTLPPGSDGKKLPTVVYVHGGPFGRFDRLEFDTDAQILAKAGYAVLQVNFRGSGNYGRGFQEAGAQEWGKAMQDDVTDATRWAVEQGIADPKRICIHGGSYGAYAAMMGVAREPDLYACAAGYVGVYDLDLMVRQDSRDSRFMSSFSSQWVGKAGGLAEVSPTRLADRIKAPVFLAAGGEDRVAPVEHTELMEKALRKAGVPVETLVYKNEGHGFYKEEHRTEYYRRLLAFLSRHLGGAQAR</sequence>
<organism evidence="4 5">
    <name type="scientific">Arenimonas soli</name>
    <dbReference type="NCBI Taxonomy" id="2269504"/>
    <lineage>
        <taxon>Bacteria</taxon>
        <taxon>Pseudomonadati</taxon>
        <taxon>Pseudomonadota</taxon>
        <taxon>Gammaproteobacteria</taxon>
        <taxon>Lysobacterales</taxon>
        <taxon>Lysobacteraceae</taxon>
        <taxon>Arenimonas</taxon>
    </lineage>
</organism>
<comment type="caution">
    <text evidence="4">The sequence shown here is derived from an EMBL/GenBank/DDBJ whole genome shotgun (WGS) entry which is preliminary data.</text>
</comment>
<evidence type="ECO:0000256" key="1">
    <source>
        <dbReference type="ARBA" id="ARBA00022801"/>
    </source>
</evidence>
<protein>
    <submittedName>
        <fullName evidence="4">Peptidase S9</fullName>
    </submittedName>
</protein>
<proteinExistence type="predicted"/>